<dbReference type="InterPro" id="IPR050833">
    <property type="entry name" value="Poly_Biosynth_Transport"/>
</dbReference>
<dbReference type="PANTHER" id="PTHR30250:SF10">
    <property type="entry name" value="LIPOPOLYSACCHARIDE BIOSYNTHESIS PROTEIN WZXC"/>
    <property type="match status" value="1"/>
</dbReference>
<evidence type="ECO:0000256" key="5">
    <source>
        <dbReference type="ARBA" id="ARBA00022989"/>
    </source>
</evidence>
<feature type="transmembrane region" description="Helical" evidence="7">
    <location>
        <begin position="167"/>
        <end position="186"/>
    </location>
</feature>
<evidence type="ECO:0000313" key="8">
    <source>
        <dbReference type="EMBL" id="CTQ49337.1"/>
    </source>
</evidence>
<keyword evidence="3" id="KW-1003">Cell membrane</keyword>
<dbReference type="RefSeq" id="WP_055083852.1">
    <property type="nucleotide sequence ID" value="NZ_CXSU01000011.1"/>
</dbReference>
<dbReference type="GO" id="GO:0005886">
    <property type="term" value="C:plasma membrane"/>
    <property type="evidence" value="ECO:0007669"/>
    <property type="project" value="UniProtKB-SubCell"/>
</dbReference>
<dbReference type="AlphaFoldDB" id="A0A0M6YJ88"/>
<evidence type="ECO:0000256" key="6">
    <source>
        <dbReference type="ARBA" id="ARBA00023136"/>
    </source>
</evidence>
<keyword evidence="5 7" id="KW-1133">Transmembrane helix</keyword>
<evidence type="ECO:0000256" key="1">
    <source>
        <dbReference type="ARBA" id="ARBA00004651"/>
    </source>
</evidence>
<keyword evidence="4 7" id="KW-0812">Transmembrane</keyword>
<evidence type="ECO:0000256" key="3">
    <source>
        <dbReference type="ARBA" id="ARBA00022475"/>
    </source>
</evidence>
<feature type="transmembrane region" description="Helical" evidence="7">
    <location>
        <begin position="372"/>
        <end position="394"/>
    </location>
</feature>
<comment type="similarity">
    <text evidence="2">Belongs to the polysaccharide synthase family.</text>
</comment>
<feature type="transmembrane region" description="Helical" evidence="7">
    <location>
        <begin position="139"/>
        <end position="161"/>
    </location>
</feature>
<dbReference type="STRING" id="420998.JDO7802_01350"/>
<evidence type="ECO:0000256" key="7">
    <source>
        <dbReference type="SAM" id="Phobius"/>
    </source>
</evidence>
<comment type="subcellular location">
    <subcellularLocation>
        <location evidence="1">Cell membrane</location>
        <topology evidence="1">Multi-pass membrane protein</topology>
    </subcellularLocation>
</comment>
<accession>A0A0M6YJ88</accession>
<name>A0A0M6YJ88_9RHOB</name>
<evidence type="ECO:0000256" key="4">
    <source>
        <dbReference type="ARBA" id="ARBA00022692"/>
    </source>
</evidence>
<dbReference type="Pfam" id="PF13440">
    <property type="entry name" value="Polysacc_synt_3"/>
    <property type="match status" value="1"/>
</dbReference>
<proteinExistence type="inferred from homology"/>
<dbReference type="OrthoDB" id="7605542at2"/>
<feature type="transmembrane region" description="Helical" evidence="7">
    <location>
        <begin position="37"/>
        <end position="56"/>
    </location>
</feature>
<organism evidence="8 9">
    <name type="scientific">Jannaschia donghaensis</name>
    <dbReference type="NCBI Taxonomy" id="420998"/>
    <lineage>
        <taxon>Bacteria</taxon>
        <taxon>Pseudomonadati</taxon>
        <taxon>Pseudomonadota</taxon>
        <taxon>Alphaproteobacteria</taxon>
        <taxon>Rhodobacterales</taxon>
        <taxon>Roseobacteraceae</taxon>
        <taxon>Jannaschia</taxon>
    </lineage>
</organism>
<protein>
    <submittedName>
        <fullName evidence="8">Teichuronic acid biosynthesis protein TuaB</fullName>
    </submittedName>
</protein>
<dbReference type="PANTHER" id="PTHR30250">
    <property type="entry name" value="PST FAMILY PREDICTED COLANIC ACID TRANSPORTER"/>
    <property type="match status" value="1"/>
</dbReference>
<sequence>MLRSVLLLLSGNMATSGLLFARNLVVAALIPVEDYGIAATFALAMAAVEMASSFGLQQQIVQARDGDDARLQDALTGFQLLRGVLASVVLFAVAGPLAAFLGIPEVTWAYQVLAAVPLLKGLQHLDIHRFNRDGRFGPLVVTNAIPPAVSLVLIWPMAVWFGDWRAMLGAILIHAGLGAVVSHVVADRRWRPVFDRHLWARTMTFGWPILLNAVVLFVVFQADKLAVGRIMGLAPLGVFAMGVTLTLTPSLVAARTIQTAALPRLSASAGTQQFTRQANRTLVASMAAGLAIAMAGIVTGWASAKVLTGTDWAGLAPLLGPLGIVQGLRIAKSGSAIVGLALGRSGNAVLSNLPRVAALIVGVAALSQGSGLLVLIWLGAVGETCGFVLSAAMVTWRDGVRWDMRAVAIFAVGTGLSVAALVWPPAALGAVGAVVALLALRRGPA</sequence>
<feature type="transmembrane region" description="Helical" evidence="7">
    <location>
        <begin position="232"/>
        <end position="254"/>
    </location>
</feature>
<feature type="transmembrane region" description="Helical" evidence="7">
    <location>
        <begin position="282"/>
        <end position="304"/>
    </location>
</feature>
<dbReference type="EMBL" id="CXSU01000011">
    <property type="protein sequence ID" value="CTQ49337.1"/>
    <property type="molecule type" value="Genomic_DNA"/>
</dbReference>
<feature type="transmembrane region" description="Helical" evidence="7">
    <location>
        <begin position="198"/>
        <end position="220"/>
    </location>
</feature>
<feature type="transmembrane region" description="Helical" evidence="7">
    <location>
        <begin position="406"/>
        <end position="439"/>
    </location>
</feature>
<keyword evidence="6 7" id="KW-0472">Membrane</keyword>
<feature type="transmembrane region" description="Helical" evidence="7">
    <location>
        <begin position="80"/>
        <end position="102"/>
    </location>
</feature>
<dbReference type="Proteomes" id="UP000049222">
    <property type="component" value="Unassembled WGS sequence"/>
</dbReference>
<keyword evidence="9" id="KW-1185">Reference proteome</keyword>
<gene>
    <name evidence="8" type="primary">tuaB</name>
    <name evidence="8" type="ORF">JDO7802_01350</name>
</gene>
<evidence type="ECO:0000313" key="9">
    <source>
        <dbReference type="Proteomes" id="UP000049222"/>
    </source>
</evidence>
<reference evidence="8 9" key="1">
    <citation type="submission" date="2015-07" db="EMBL/GenBank/DDBJ databases">
        <authorList>
            <person name="Noorani M."/>
        </authorList>
    </citation>
    <scope>NUCLEOTIDE SEQUENCE [LARGE SCALE GENOMIC DNA]</scope>
    <source>
        <strain evidence="8 9">CECT 7802</strain>
    </source>
</reference>
<evidence type="ECO:0000256" key="2">
    <source>
        <dbReference type="ARBA" id="ARBA00007430"/>
    </source>
</evidence>